<gene>
    <name evidence="2" type="ORF">KHA99_21995</name>
</gene>
<dbReference type="Proteomes" id="UP000679749">
    <property type="component" value="Unassembled WGS sequence"/>
</dbReference>
<dbReference type="RefSeq" id="WP_213119603.1">
    <property type="nucleotide sequence ID" value="NZ_JAGYPF010000004.1"/>
</dbReference>
<dbReference type="EMBL" id="JAGYPF010000004">
    <property type="protein sequence ID" value="MBS4215119.1"/>
    <property type="molecule type" value="Genomic_DNA"/>
</dbReference>
<keyword evidence="3" id="KW-1185">Reference proteome</keyword>
<reference evidence="2" key="1">
    <citation type="submission" date="2021-05" db="EMBL/GenBank/DDBJ databases">
        <title>Novel Bacillus species.</title>
        <authorList>
            <person name="Liu G."/>
        </authorList>
    </citation>
    <scope>NUCLEOTIDE SEQUENCE</scope>
    <source>
        <strain evidence="2">FJAT-49825</strain>
    </source>
</reference>
<dbReference type="AlphaFoldDB" id="A0A942UBH5"/>
<comment type="caution">
    <text evidence="2">The sequence shown here is derived from an EMBL/GenBank/DDBJ whole genome shotgun (WGS) entry which is preliminary data.</text>
</comment>
<organism evidence="2 3">
    <name type="scientific">Neobacillus rhizophilus</name>
    <dbReference type="NCBI Taxonomy" id="2833579"/>
    <lineage>
        <taxon>Bacteria</taxon>
        <taxon>Bacillati</taxon>
        <taxon>Bacillota</taxon>
        <taxon>Bacilli</taxon>
        <taxon>Bacillales</taxon>
        <taxon>Bacillaceae</taxon>
        <taxon>Neobacillus</taxon>
    </lineage>
</organism>
<protein>
    <submittedName>
        <fullName evidence="2">Uncharacterized protein</fullName>
    </submittedName>
</protein>
<accession>A0A942UBH5</accession>
<sequence>MTGQKPNFRKEPIKPSHENEPAFNVFLDEKLVAEIRGRDPQHQTVIPMRELSDYEEDKLHEFIAAMYSDDEY</sequence>
<proteinExistence type="predicted"/>
<name>A0A942UBH5_9BACI</name>
<evidence type="ECO:0000256" key="1">
    <source>
        <dbReference type="SAM" id="MobiDB-lite"/>
    </source>
</evidence>
<feature type="region of interest" description="Disordered" evidence="1">
    <location>
        <begin position="1"/>
        <end position="20"/>
    </location>
</feature>
<evidence type="ECO:0000313" key="3">
    <source>
        <dbReference type="Proteomes" id="UP000679749"/>
    </source>
</evidence>
<evidence type="ECO:0000313" key="2">
    <source>
        <dbReference type="EMBL" id="MBS4215119.1"/>
    </source>
</evidence>
<feature type="compositionally biased region" description="Basic and acidic residues" evidence="1">
    <location>
        <begin position="8"/>
        <end position="20"/>
    </location>
</feature>